<protein>
    <submittedName>
        <fullName evidence="2">Uncharacterized protein</fullName>
    </submittedName>
</protein>
<dbReference type="Proteomes" id="UP000732380">
    <property type="component" value="Unassembled WGS sequence"/>
</dbReference>
<comment type="caution">
    <text evidence="2">The sequence shown here is derived from an EMBL/GenBank/DDBJ whole genome shotgun (WGS) entry which is preliminary data.</text>
</comment>
<keyword evidence="3" id="KW-1185">Reference proteome</keyword>
<gene>
    <name evidence="2" type="ORF">E4U13_000518</name>
</gene>
<evidence type="ECO:0000256" key="1">
    <source>
        <dbReference type="SAM" id="MobiDB-lite"/>
    </source>
</evidence>
<feature type="region of interest" description="Disordered" evidence="1">
    <location>
        <begin position="91"/>
        <end position="122"/>
    </location>
</feature>
<reference evidence="2 3" key="1">
    <citation type="journal article" date="2020" name="bioRxiv">
        <title>Whole genome comparisons of ergot fungi reveals the divergence and evolution of species within the genus Claviceps are the result of varying mechanisms driving genome evolution and host range expansion.</title>
        <authorList>
            <person name="Wyka S.A."/>
            <person name="Mondo S.J."/>
            <person name="Liu M."/>
            <person name="Dettman J."/>
            <person name="Nalam V."/>
            <person name="Broders K.D."/>
        </authorList>
    </citation>
    <scope>NUCLEOTIDE SEQUENCE [LARGE SCALE GENOMIC DNA]</scope>
    <source>
        <strain evidence="2 3">LM576</strain>
    </source>
</reference>
<dbReference type="AlphaFoldDB" id="A0A9P7TTP5"/>
<evidence type="ECO:0000313" key="3">
    <source>
        <dbReference type="Proteomes" id="UP000732380"/>
    </source>
</evidence>
<evidence type="ECO:0000313" key="2">
    <source>
        <dbReference type="EMBL" id="KAG6103572.1"/>
    </source>
</evidence>
<name>A0A9P7TTP5_9HYPO</name>
<accession>A0A9P7TTP5</accession>
<organism evidence="2 3">
    <name type="scientific">Claviceps humidiphila</name>
    <dbReference type="NCBI Taxonomy" id="1294629"/>
    <lineage>
        <taxon>Eukaryota</taxon>
        <taxon>Fungi</taxon>
        <taxon>Dikarya</taxon>
        <taxon>Ascomycota</taxon>
        <taxon>Pezizomycotina</taxon>
        <taxon>Sordariomycetes</taxon>
        <taxon>Hypocreomycetidae</taxon>
        <taxon>Hypocreales</taxon>
        <taxon>Clavicipitaceae</taxon>
        <taxon>Claviceps</taxon>
    </lineage>
</organism>
<dbReference type="EMBL" id="SRQM01001131">
    <property type="protein sequence ID" value="KAG6103572.1"/>
    <property type="molecule type" value="Genomic_DNA"/>
</dbReference>
<proteinExistence type="predicted"/>
<sequence>MSASRNSKFASYLDLGLSSDTVRNWCKFLWQDLGVVILLTELKARHIPIVTADDDDFAFTMDAVGEHWSLYGTCHHIDAMRPGVREIVRRSRRNTPGRRQEDNPASALSVHDRNPFDTEGFM</sequence>